<dbReference type="InterPro" id="IPR001075">
    <property type="entry name" value="NIF_FeS_clus_asmbl_NifU_C"/>
</dbReference>
<dbReference type="SUPFAM" id="SSF89360">
    <property type="entry name" value="HesB-like domain"/>
    <property type="match status" value="1"/>
</dbReference>
<feature type="binding site" evidence="5">
    <location>
        <position position="176"/>
    </location>
    <ligand>
        <name>[4Fe-4S] cluster</name>
        <dbReference type="ChEBI" id="CHEBI:49883"/>
    </ligand>
</feature>
<reference evidence="9" key="1">
    <citation type="submission" date="2016-10" db="EMBL/GenBank/DDBJ databases">
        <authorList>
            <person name="Varghese N."/>
            <person name="Submissions S."/>
        </authorList>
    </citation>
    <scope>NUCLEOTIDE SEQUENCE [LARGE SCALE GENOMIC DNA]</scope>
    <source>
        <strain evidence="9">AAP</strain>
    </source>
</reference>
<dbReference type="Pfam" id="PF01106">
    <property type="entry name" value="NifU"/>
    <property type="match status" value="1"/>
</dbReference>
<dbReference type="STRING" id="48727.SAMN05192555_101270"/>
<gene>
    <name evidence="5" type="primary">nfuA</name>
    <name evidence="8" type="ORF">SAMN05192555_101270</name>
</gene>
<dbReference type="Proteomes" id="UP000199107">
    <property type="component" value="Unassembled WGS sequence"/>
</dbReference>
<comment type="subunit">
    <text evidence="5">Homodimer.</text>
</comment>
<feature type="domain" description="Core" evidence="7">
    <location>
        <begin position="24"/>
        <end position="121"/>
    </location>
</feature>
<dbReference type="Gene3D" id="3.30.300.130">
    <property type="entry name" value="Fe-S cluster assembly (FSCA)"/>
    <property type="match status" value="1"/>
</dbReference>
<keyword evidence="9" id="KW-1185">Reference proteome</keyword>
<dbReference type="GO" id="GO:0005506">
    <property type="term" value="F:iron ion binding"/>
    <property type="evidence" value="ECO:0007669"/>
    <property type="project" value="InterPro"/>
</dbReference>
<dbReference type="PANTHER" id="PTHR11178:SF51">
    <property type="entry name" value="FE_S BIOGENESIS PROTEIN NFUA"/>
    <property type="match status" value="1"/>
</dbReference>
<dbReference type="GO" id="GO:0051539">
    <property type="term" value="F:4 iron, 4 sulfur cluster binding"/>
    <property type="evidence" value="ECO:0007669"/>
    <property type="project" value="UniProtKB-UniRule"/>
</dbReference>
<dbReference type="Gene3D" id="2.60.300.12">
    <property type="entry name" value="HesB-like domain"/>
    <property type="match status" value="1"/>
</dbReference>
<dbReference type="NCBIfam" id="TIGR03341">
    <property type="entry name" value="YhgI_GntY"/>
    <property type="match status" value="1"/>
</dbReference>
<dbReference type="InterPro" id="IPR000361">
    <property type="entry name" value="ATAP_core_dom"/>
</dbReference>
<keyword evidence="2 5" id="KW-0479">Metal-binding</keyword>
<dbReference type="InterPro" id="IPR035903">
    <property type="entry name" value="HesB-like_dom_sf"/>
</dbReference>
<keyword evidence="3 5" id="KW-0408">Iron</keyword>
<evidence type="ECO:0000256" key="5">
    <source>
        <dbReference type="HAMAP-Rule" id="MF_01637"/>
    </source>
</evidence>
<comment type="function">
    <text evidence="5">Involved in iron-sulfur cluster biogenesis. Binds a 4Fe-4S cluster, can transfer this cluster to apoproteins, and thereby intervenes in the maturation of Fe/S proteins. Could also act as a scaffold/chaperone for damaged Fe/S proteins.</text>
</comment>
<evidence type="ECO:0000313" key="9">
    <source>
        <dbReference type="Proteomes" id="UP000199107"/>
    </source>
</evidence>
<sequence>MTFPYHEGIHLPIGTRTDDIMSQSIEITDSAQEYLAELLEKQNVEGIAVRIFITQPGTPYAETCLAYCRPGEEEPSDELLELDKIRVYLDKHSLAFLDEAVVDFNADRMGGQLTIKAPNAKMPKVNADSPLEDRVNYVLYSEINPGLAAHGGEIKLIQLTDENVAVLAFGGGCQGCAAVDLTLKDGVEKTLIERIPELSGIRDVTDHTDTSQAYYR</sequence>
<evidence type="ECO:0000313" key="8">
    <source>
        <dbReference type="EMBL" id="SDK81710.1"/>
    </source>
</evidence>
<keyword evidence="4 5" id="KW-0411">Iron-sulfur</keyword>
<evidence type="ECO:0000256" key="2">
    <source>
        <dbReference type="ARBA" id="ARBA00022723"/>
    </source>
</evidence>
<dbReference type="EMBL" id="FNGH01000001">
    <property type="protein sequence ID" value="SDK81710.1"/>
    <property type="molecule type" value="Genomic_DNA"/>
</dbReference>
<evidence type="ECO:0000259" key="7">
    <source>
        <dbReference type="Pfam" id="PF01521"/>
    </source>
</evidence>
<dbReference type="GO" id="GO:0051604">
    <property type="term" value="P:protein maturation"/>
    <property type="evidence" value="ECO:0007669"/>
    <property type="project" value="UniProtKB-UniRule"/>
</dbReference>
<feature type="domain" description="NIF system FeS cluster assembly NifU C-terminal" evidence="6">
    <location>
        <begin position="135"/>
        <end position="199"/>
    </location>
</feature>
<protein>
    <recommendedName>
        <fullName evidence="5">Fe/S biogenesis protein NfuA</fullName>
    </recommendedName>
</protein>
<dbReference type="InterPro" id="IPR017726">
    <property type="entry name" value="Fe/S_biogenesis_protein_NfuA"/>
</dbReference>
<dbReference type="AlphaFoldDB" id="A0A1G9F003"/>
<evidence type="ECO:0000256" key="3">
    <source>
        <dbReference type="ARBA" id="ARBA00023004"/>
    </source>
</evidence>
<dbReference type="SUPFAM" id="SSF117916">
    <property type="entry name" value="Fe-S cluster assembly (FSCA) domain-like"/>
    <property type="match status" value="1"/>
</dbReference>
<feature type="binding site" evidence="5">
    <location>
        <position position="173"/>
    </location>
    <ligand>
        <name>[4Fe-4S] cluster</name>
        <dbReference type="ChEBI" id="CHEBI:49883"/>
    </ligand>
</feature>
<dbReference type="HAMAP" id="MF_01637">
    <property type="entry name" value="Fe_S_biogen_NfuA"/>
    <property type="match status" value="1"/>
</dbReference>
<dbReference type="Pfam" id="PF01521">
    <property type="entry name" value="Fe-S_biosyn"/>
    <property type="match status" value="1"/>
</dbReference>
<accession>A0A1G9F003</accession>
<comment type="cofactor">
    <cofactor evidence="5">
        <name>[4Fe-4S] cluster</name>
        <dbReference type="ChEBI" id="CHEBI:49883"/>
    </cofactor>
    <text evidence="5">Binds 1 [4Fe-4S] cluster per subunit. The cluster is presumably bound at the interface of two monomers.</text>
</comment>
<evidence type="ECO:0000256" key="1">
    <source>
        <dbReference type="ARBA" id="ARBA00022485"/>
    </source>
</evidence>
<keyword evidence="1 5" id="KW-0004">4Fe-4S</keyword>
<dbReference type="PANTHER" id="PTHR11178">
    <property type="entry name" value="IRON-SULFUR CLUSTER SCAFFOLD PROTEIN NFU-RELATED"/>
    <property type="match status" value="1"/>
</dbReference>
<dbReference type="InterPro" id="IPR034904">
    <property type="entry name" value="FSCA_dom_sf"/>
</dbReference>
<proteinExistence type="inferred from homology"/>
<comment type="similarity">
    <text evidence="5">Belongs to the NfuA family.</text>
</comment>
<evidence type="ECO:0000256" key="4">
    <source>
        <dbReference type="ARBA" id="ARBA00023014"/>
    </source>
</evidence>
<organism evidence="8 9">
    <name type="scientific">Franzmannia pantelleriensis</name>
    <dbReference type="NCBI Taxonomy" id="48727"/>
    <lineage>
        <taxon>Bacteria</taxon>
        <taxon>Pseudomonadati</taxon>
        <taxon>Pseudomonadota</taxon>
        <taxon>Gammaproteobacteria</taxon>
        <taxon>Oceanospirillales</taxon>
        <taxon>Halomonadaceae</taxon>
        <taxon>Franzmannia</taxon>
    </lineage>
</organism>
<evidence type="ECO:0000259" key="6">
    <source>
        <dbReference type="Pfam" id="PF01106"/>
    </source>
</evidence>
<dbReference type="GO" id="GO:0016226">
    <property type="term" value="P:iron-sulfur cluster assembly"/>
    <property type="evidence" value="ECO:0007669"/>
    <property type="project" value="UniProtKB-UniRule"/>
</dbReference>
<name>A0A1G9F003_9GAMM</name>